<evidence type="ECO:0000313" key="2">
    <source>
        <dbReference type="EMBL" id="KAL2078914.1"/>
    </source>
</evidence>
<comment type="caution">
    <text evidence="2">The sequence shown here is derived from an EMBL/GenBank/DDBJ whole genome shotgun (WGS) entry which is preliminary data.</text>
</comment>
<reference evidence="2 3" key="1">
    <citation type="submission" date="2024-09" db="EMBL/GenBank/DDBJ databases">
        <title>A chromosome-level genome assembly of Gray's grenadier anchovy, Coilia grayii.</title>
        <authorList>
            <person name="Fu Z."/>
        </authorList>
    </citation>
    <scope>NUCLEOTIDE SEQUENCE [LARGE SCALE GENOMIC DNA]</scope>
    <source>
        <strain evidence="2">G4</strain>
        <tissue evidence="2">Muscle</tissue>
    </source>
</reference>
<keyword evidence="3" id="KW-1185">Reference proteome</keyword>
<sequence length="297" mass="33275">MIAAFKANEPDDPTSSEDESIETSDTEDSEVVGEDQRFGAIDSIPCVVHTLQLVVNMIQKDASVNRLLSKVRVLVKLFRKSSVATERLLQLCHLTLVKDCPTRWSSTYLMISRLLEIKDSVVQVADGMSWDYLLPSKWQRLTALRDLLFPFAEHTQMLQSDTQSLSLVVPALLDLHGHLTQFPHAQGASFKDLSSLAKKMKANMDKRFSCFLDHTDSMFSPLTAAACFLDPTVAPEALLDNDDEQIQALLGRVRVRVRVLGRAEDSISHSVPPVVREEEAEDEEPEEGEEESREGHQ</sequence>
<dbReference type="EMBL" id="JBHFQA010000022">
    <property type="protein sequence ID" value="KAL2078914.1"/>
    <property type="molecule type" value="Genomic_DNA"/>
</dbReference>
<gene>
    <name evidence="2" type="ORF">ACEWY4_024658</name>
</gene>
<dbReference type="PANTHER" id="PTHR46481:SF4">
    <property type="entry name" value="ZINC FINGER BED DOMAIN-CONTAINING PROTEIN 4"/>
    <property type="match status" value="1"/>
</dbReference>
<accession>A0ABD1IVB6</accession>
<dbReference type="Proteomes" id="UP001591681">
    <property type="component" value="Unassembled WGS sequence"/>
</dbReference>
<feature type="region of interest" description="Disordered" evidence="1">
    <location>
        <begin position="1"/>
        <end position="32"/>
    </location>
</feature>
<proteinExistence type="predicted"/>
<dbReference type="PANTHER" id="PTHR46481">
    <property type="entry name" value="ZINC FINGER BED DOMAIN-CONTAINING PROTEIN 4"/>
    <property type="match status" value="1"/>
</dbReference>
<feature type="compositionally biased region" description="Acidic residues" evidence="1">
    <location>
        <begin position="278"/>
        <end position="297"/>
    </location>
</feature>
<feature type="compositionally biased region" description="Acidic residues" evidence="1">
    <location>
        <begin position="10"/>
        <end position="32"/>
    </location>
</feature>
<dbReference type="InterPro" id="IPR012337">
    <property type="entry name" value="RNaseH-like_sf"/>
</dbReference>
<name>A0ABD1IVB6_9TELE</name>
<dbReference type="AlphaFoldDB" id="A0ABD1IVB6"/>
<protein>
    <submittedName>
        <fullName evidence="2">Uncharacterized protein</fullName>
    </submittedName>
</protein>
<organism evidence="2 3">
    <name type="scientific">Coilia grayii</name>
    <name type="common">Gray's grenadier anchovy</name>
    <dbReference type="NCBI Taxonomy" id="363190"/>
    <lineage>
        <taxon>Eukaryota</taxon>
        <taxon>Metazoa</taxon>
        <taxon>Chordata</taxon>
        <taxon>Craniata</taxon>
        <taxon>Vertebrata</taxon>
        <taxon>Euteleostomi</taxon>
        <taxon>Actinopterygii</taxon>
        <taxon>Neopterygii</taxon>
        <taxon>Teleostei</taxon>
        <taxon>Clupei</taxon>
        <taxon>Clupeiformes</taxon>
        <taxon>Clupeoidei</taxon>
        <taxon>Engraulidae</taxon>
        <taxon>Coilinae</taxon>
        <taxon>Coilia</taxon>
    </lineage>
</organism>
<evidence type="ECO:0000313" key="3">
    <source>
        <dbReference type="Proteomes" id="UP001591681"/>
    </source>
</evidence>
<evidence type="ECO:0000256" key="1">
    <source>
        <dbReference type="SAM" id="MobiDB-lite"/>
    </source>
</evidence>
<dbReference type="InterPro" id="IPR052035">
    <property type="entry name" value="ZnF_BED_domain_contain"/>
</dbReference>
<feature type="region of interest" description="Disordered" evidence="1">
    <location>
        <begin position="266"/>
        <end position="297"/>
    </location>
</feature>
<dbReference type="SUPFAM" id="SSF53098">
    <property type="entry name" value="Ribonuclease H-like"/>
    <property type="match status" value="1"/>
</dbReference>